<accession>B7PHD3</accession>
<organism>
    <name type="scientific">Ixodes scapularis</name>
    <name type="common">Black-legged tick</name>
    <name type="synonym">Deer tick</name>
    <dbReference type="NCBI Taxonomy" id="6945"/>
    <lineage>
        <taxon>Eukaryota</taxon>
        <taxon>Metazoa</taxon>
        <taxon>Ecdysozoa</taxon>
        <taxon>Arthropoda</taxon>
        <taxon>Chelicerata</taxon>
        <taxon>Arachnida</taxon>
        <taxon>Acari</taxon>
        <taxon>Parasitiformes</taxon>
        <taxon>Ixodida</taxon>
        <taxon>Ixodoidea</taxon>
        <taxon>Ixodidae</taxon>
        <taxon>Ixodinae</taxon>
        <taxon>Ixodes</taxon>
    </lineage>
</organism>
<keyword evidence="6" id="KW-1185">Reference proteome</keyword>
<dbReference type="InterPro" id="IPR011992">
    <property type="entry name" value="EF-hand-dom_pair"/>
</dbReference>
<dbReference type="GO" id="GO:0000226">
    <property type="term" value="P:microtubule cytoskeleton organization"/>
    <property type="evidence" value="ECO:0000318"/>
    <property type="project" value="GO_Central"/>
</dbReference>
<dbReference type="InterPro" id="IPR018247">
    <property type="entry name" value="EF_Hand_1_Ca_BS"/>
</dbReference>
<dbReference type="EMBL" id="ABJB010939610">
    <property type="status" value="NOT_ANNOTATED_CDS"/>
    <property type="molecule type" value="Genomic_DNA"/>
</dbReference>
<dbReference type="SUPFAM" id="SSF47473">
    <property type="entry name" value="EF-hand"/>
    <property type="match status" value="1"/>
</dbReference>
<dbReference type="PANTHER" id="PTHR23048:SF59">
    <property type="entry name" value="EF-HAND SUPERFAMILY PROTEIN"/>
    <property type="match status" value="1"/>
</dbReference>
<dbReference type="GO" id="GO:0005509">
    <property type="term" value="F:calcium ion binding"/>
    <property type="evidence" value="ECO:0000318"/>
    <property type="project" value="GO_Central"/>
</dbReference>
<dbReference type="AlphaFoldDB" id="B7PHD3"/>
<keyword evidence="2" id="KW-0106">Calcium</keyword>
<dbReference type="EC" id="1.3.1.74" evidence="4"/>
<sequence>MAKNVRALDTEEEILEAFKVFDRNGDGFVSTAELRHVMTTLGEKLTHEEVDEMIREADRDGDGQINYDEFVAMMTSK</sequence>
<dbReference type="VEuPathDB" id="VectorBase:ISCI004102"/>
<dbReference type="FunFam" id="1.10.238.10:FF:000003">
    <property type="entry name" value="Calmodulin A"/>
    <property type="match status" value="1"/>
</dbReference>
<evidence type="ECO:0000313" key="6">
    <source>
        <dbReference type="Proteomes" id="UP000001555"/>
    </source>
</evidence>
<gene>
    <name evidence="4" type="ORF">IscW_ISCW004102</name>
</gene>
<proteinExistence type="predicted"/>
<dbReference type="Pfam" id="PF13499">
    <property type="entry name" value="EF-hand_7"/>
    <property type="match status" value="1"/>
</dbReference>
<evidence type="ECO:0000313" key="5">
    <source>
        <dbReference type="EnsemblMetazoa" id="ISCW004102-PA"/>
    </source>
</evidence>
<dbReference type="PaxDb" id="6945-B7PHD3"/>
<evidence type="ECO:0000313" key="4">
    <source>
        <dbReference type="EMBL" id="EEC06005.1"/>
    </source>
</evidence>
<keyword evidence="1" id="KW-0677">Repeat</keyword>
<dbReference type="InterPro" id="IPR050230">
    <property type="entry name" value="CALM/Myosin/TropC-like"/>
</dbReference>
<dbReference type="HOGENOM" id="CLU_061288_22_5_1"/>
<dbReference type="SMART" id="SM00054">
    <property type="entry name" value="EFh"/>
    <property type="match status" value="2"/>
</dbReference>
<dbReference type="OrthoDB" id="26525at2759"/>
<dbReference type="STRING" id="6945.B7PHD3"/>
<dbReference type="InterPro" id="IPR002048">
    <property type="entry name" value="EF_hand_dom"/>
</dbReference>
<dbReference type="PROSITE" id="PS00018">
    <property type="entry name" value="EF_HAND_1"/>
    <property type="match status" value="2"/>
</dbReference>
<dbReference type="VEuPathDB" id="VectorBase:ISCW004102"/>
<protein>
    <submittedName>
        <fullName evidence="4 5">Calmodulin, putative</fullName>
        <ecNumber evidence="4">1.3.1.74</ecNumber>
    </submittedName>
</protein>
<dbReference type="Proteomes" id="UP000001555">
    <property type="component" value="Unassembled WGS sequence"/>
</dbReference>
<dbReference type="InParanoid" id="B7PHD3"/>
<dbReference type="GO" id="GO:0032440">
    <property type="term" value="F:2-alkenal reductase [NAD(P)H] activity"/>
    <property type="evidence" value="ECO:0007669"/>
    <property type="project" value="UniProtKB-EC"/>
</dbReference>
<keyword evidence="4" id="KW-0560">Oxidoreductase</keyword>
<reference evidence="4 6" key="1">
    <citation type="submission" date="2008-03" db="EMBL/GenBank/DDBJ databases">
        <title>Annotation of Ixodes scapularis.</title>
        <authorList>
            <consortium name="Ixodes scapularis Genome Project Consortium"/>
            <person name="Caler E."/>
            <person name="Hannick L.I."/>
            <person name="Bidwell S."/>
            <person name="Joardar V."/>
            <person name="Thiagarajan M."/>
            <person name="Amedeo P."/>
            <person name="Galinsky K.J."/>
            <person name="Schobel S."/>
            <person name="Inman J."/>
            <person name="Hostetler J."/>
            <person name="Miller J."/>
            <person name="Hammond M."/>
            <person name="Megy K."/>
            <person name="Lawson D."/>
            <person name="Kodira C."/>
            <person name="Sutton G."/>
            <person name="Meyer J."/>
            <person name="Hill C.A."/>
            <person name="Birren B."/>
            <person name="Nene V."/>
            <person name="Collins F."/>
            <person name="Alarcon-Chaidez F."/>
            <person name="Wikel S."/>
            <person name="Strausberg R."/>
        </authorList>
    </citation>
    <scope>NUCLEOTIDE SEQUENCE [LARGE SCALE GENOMIC DNA]</scope>
    <source>
        <strain evidence="6">Wikel</strain>
        <strain evidence="4">Wikel colony</strain>
    </source>
</reference>
<feature type="domain" description="EF-hand" evidence="3">
    <location>
        <begin position="45"/>
        <end position="77"/>
    </location>
</feature>
<dbReference type="PANTHER" id="PTHR23048">
    <property type="entry name" value="MYOSIN LIGHT CHAIN 1, 3"/>
    <property type="match status" value="1"/>
</dbReference>
<dbReference type="VEuPathDB" id="VectorBase:ISCP_019251"/>
<evidence type="ECO:0000256" key="1">
    <source>
        <dbReference type="ARBA" id="ARBA00022737"/>
    </source>
</evidence>
<name>B7PHD3_IXOSC</name>
<dbReference type="PROSITE" id="PS50222">
    <property type="entry name" value="EF_HAND_2"/>
    <property type="match status" value="2"/>
</dbReference>
<evidence type="ECO:0000256" key="2">
    <source>
        <dbReference type="ARBA" id="ARBA00022837"/>
    </source>
</evidence>
<dbReference type="Gene3D" id="1.10.238.10">
    <property type="entry name" value="EF-hand"/>
    <property type="match status" value="2"/>
</dbReference>
<feature type="domain" description="EF-hand" evidence="3">
    <location>
        <begin position="9"/>
        <end position="44"/>
    </location>
</feature>
<dbReference type="GO" id="GO:0005737">
    <property type="term" value="C:cytoplasm"/>
    <property type="evidence" value="ECO:0000318"/>
    <property type="project" value="GO_Central"/>
</dbReference>
<reference evidence="5" key="2">
    <citation type="submission" date="2020-05" db="UniProtKB">
        <authorList>
            <consortium name="EnsemblMetazoa"/>
        </authorList>
    </citation>
    <scope>IDENTIFICATION</scope>
    <source>
        <strain evidence="5">wikel</strain>
    </source>
</reference>
<dbReference type="EnsemblMetazoa" id="ISCW004102-RA">
    <property type="protein sequence ID" value="ISCW004102-PA"/>
    <property type="gene ID" value="ISCW004102"/>
</dbReference>
<evidence type="ECO:0000259" key="3">
    <source>
        <dbReference type="PROSITE" id="PS50222"/>
    </source>
</evidence>
<dbReference type="CDD" id="cd00051">
    <property type="entry name" value="EFh"/>
    <property type="match status" value="1"/>
</dbReference>
<dbReference type="GO" id="GO:0030234">
    <property type="term" value="F:enzyme regulator activity"/>
    <property type="evidence" value="ECO:0000318"/>
    <property type="project" value="GO_Central"/>
</dbReference>
<dbReference type="EMBL" id="DS712300">
    <property type="protein sequence ID" value="EEC06005.1"/>
    <property type="molecule type" value="Genomic_DNA"/>
</dbReference>